<evidence type="ECO:0000313" key="4">
    <source>
        <dbReference type="EMBL" id="GAA3957380.1"/>
    </source>
</evidence>
<dbReference type="PANTHER" id="PTHR43265">
    <property type="entry name" value="ESTERASE ESTD"/>
    <property type="match status" value="1"/>
</dbReference>
<dbReference type="RefSeq" id="WP_259092870.1">
    <property type="nucleotide sequence ID" value="NZ_BAAAZC010000002.1"/>
</dbReference>
<comment type="caution">
    <text evidence="4">The sequence shown here is derived from an EMBL/GenBank/DDBJ whole genome shotgun (WGS) entry which is preliminary data.</text>
</comment>
<evidence type="ECO:0000313" key="5">
    <source>
        <dbReference type="Proteomes" id="UP001500742"/>
    </source>
</evidence>
<accession>A0ABP7P002</accession>
<dbReference type="EMBL" id="BAAAZC010000002">
    <property type="protein sequence ID" value="GAA3957380.1"/>
    <property type="molecule type" value="Genomic_DNA"/>
</dbReference>
<dbReference type="InterPro" id="IPR053145">
    <property type="entry name" value="AB_hydrolase_Est10"/>
</dbReference>
<feature type="chain" id="PRO_5047476716" evidence="2">
    <location>
        <begin position="20"/>
        <end position="470"/>
    </location>
</feature>
<dbReference type="Gene3D" id="3.40.50.1820">
    <property type="entry name" value="alpha/beta hydrolase"/>
    <property type="match status" value="1"/>
</dbReference>
<dbReference type="InterPro" id="IPR029058">
    <property type="entry name" value="AB_hydrolase_fold"/>
</dbReference>
<keyword evidence="2" id="KW-0732">Signal</keyword>
<reference evidence="5" key="1">
    <citation type="journal article" date="2019" name="Int. J. Syst. Evol. Microbiol.">
        <title>The Global Catalogue of Microorganisms (GCM) 10K type strain sequencing project: providing services to taxonomists for standard genome sequencing and annotation.</title>
        <authorList>
            <consortium name="The Broad Institute Genomics Platform"/>
            <consortium name="The Broad Institute Genome Sequencing Center for Infectious Disease"/>
            <person name="Wu L."/>
            <person name="Ma J."/>
        </authorList>
    </citation>
    <scope>NUCLEOTIDE SEQUENCE [LARGE SCALE GENOMIC DNA]</scope>
    <source>
        <strain evidence="5">JCM 16601</strain>
    </source>
</reference>
<dbReference type="PANTHER" id="PTHR43265:SF1">
    <property type="entry name" value="ESTERASE ESTD"/>
    <property type="match status" value="1"/>
</dbReference>
<dbReference type="InterPro" id="IPR000383">
    <property type="entry name" value="Xaa-Pro-like_dom"/>
</dbReference>
<name>A0ABP7P002_9SPHI</name>
<gene>
    <name evidence="4" type="ORF">GCM10022210_00640</name>
</gene>
<dbReference type="GO" id="GO:0016787">
    <property type="term" value="F:hydrolase activity"/>
    <property type="evidence" value="ECO:0007669"/>
    <property type="project" value="UniProtKB-KW"/>
</dbReference>
<organism evidence="4 5">
    <name type="scientific">Mucilaginibacter dorajii</name>
    <dbReference type="NCBI Taxonomy" id="692994"/>
    <lineage>
        <taxon>Bacteria</taxon>
        <taxon>Pseudomonadati</taxon>
        <taxon>Bacteroidota</taxon>
        <taxon>Sphingobacteriia</taxon>
        <taxon>Sphingobacteriales</taxon>
        <taxon>Sphingobacteriaceae</taxon>
        <taxon>Mucilaginibacter</taxon>
    </lineage>
</organism>
<proteinExistence type="predicted"/>
<evidence type="ECO:0000256" key="1">
    <source>
        <dbReference type="ARBA" id="ARBA00022801"/>
    </source>
</evidence>
<dbReference type="PROSITE" id="PS00708">
    <property type="entry name" value="PRO_ENDOPEP_SER"/>
    <property type="match status" value="1"/>
</dbReference>
<evidence type="ECO:0000256" key="2">
    <source>
        <dbReference type="SAM" id="SignalP"/>
    </source>
</evidence>
<evidence type="ECO:0000259" key="3">
    <source>
        <dbReference type="Pfam" id="PF02129"/>
    </source>
</evidence>
<protein>
    <submittedName>
        <fullName evidence="4">Alpha/beta fold hydrolase</fullName>
    </submittedName>
</protein>
<feature type="domain" description="Xaa-Pro dipeptidyl-peptidase-like" evidence="3">
    <location>
        <begin position="150"/>
        <end position="403"/>
    </location>
</feature>
<sequence length="470" mass="50954">MKKCLVTFVFILAVTTSFAQSIAGDWYGILNVNGTSIHLVFHILRTADKYTTTWDSPDQGGKQLATTATTVIGNQVTIDATTFDIKYTGTFVPDSNKIKGSFTQGAAILPLVLSTNKNSAIATKPAARPQDPKDFPYKQEEVTFINPKAGDRLAGTLTIPANGKVSKVVVLITGSGPQNRNEELFNHRPFLVWSDWLTRRGVAVLRYDDRGIAKSTGDFTGATTADFADDAEAAVNYLSSRADLKYAAIGLMGHSEGGIIAPMVASRNKAVKFVVLLAGPGVPSEVLMQKQSADQMRLLGAPEKAITQALASNNKIYQLIRENQNLPTAAFKIKADTLLYQIARVFSSGTLGNQTADEFVKAKSASIVSPWLRYFMTLNPDDYLKKVTCPLLAINGTLDKQVSSTENLAGIKASMEKGGNKHYQVVPLANLNHLLQKATTGSLAEYGQIEETINPVALKTVGDWIEELKY</sequence>
<keyword evidence="5" id="KW-1185">Reference proteome</keyword>
<dbReference type="SUPFAM" id="SSF53474">
    <property type="entry name" value="alpha/beta-Hydrolases"/>
    <property type="match status" value="1"/>
</dbReference>
<dbReference type="Proteomes" id="UP001500742">
    <property type="component" value="Unassembled WGS sequence"/>
</dbReference>
<feature type="signal peptide" evidence="2">
    <location>
        <begin position="1"/>
        <end position="19"/>
    </location>
</feature>
<dbReference type="Pfam" id="PF02129">
    <property type="entry name" value="Peptidase_S15"/>
    <property type="match status" value="1"/>
</dbReference>
<dbReference type="InterPro" id="IPR002471">
    <property type="entry name" value="Pept_S9_AS"/>
</dbReference>
<keyword evidence="1 4" id="KW-0378">Hydrolase</keyword>